<reference evidence="8 9" key="1">
    <citation type="submission" date="2019-10" db="EMBL/GenBank/DDBJ databases">
        <title>Genomic analysis of Raineyella sp. CBA3103.</title>
        <authorList>
            <person name="Roh S.W."/>
        </authorList>
    </citation>
    <scope>NUCLEOTIDE SEQUENCE [LARGE SCALE GENOMIC DNA]</scope>
    <source>
        <strain evidence="8 9">CBA3103</strain>
    </source>
</reference>
<sequence>MSMKAVQITEHGDAGVLRYVDTEVPEPGPGQVRVRVRAAGVNPADTYMVRGGYEFFHNPLPWVPGFDSAGDIDAVGEGVTGLAVGDRAFVAGILGPSDGAFAQHHVAEARIVHRLPDGVGYEEGAALGVPYATAYRALFQRAEVRPGETVLVHGASGGVGQACVQFARAHGARVIATAGTPEGLDLATRQGAHAVVDHSADTHVEALREAAPEGIDAIIEMAASANLESDLGLLARNGRVVIVGARTPVEITPRLVMRTEAAILGLALWHITPEQSRQALSAIGAGLENGTLAPLIGHSLPLERIADAFALVTTGHRSGKVVLTVD</sequence>
<dbReference type="PANTHER" id="PTHR44154:SF1">
    <property type="entry name" value="QUINONE OXIDOREDUCTASE"/>
    <property type="match status" value="1"/>
</dbReference>
<keyword evidence="6" id="KW-0007">Acetylation</keyword>
<dbReference type="FunFam" id="3.40.50.720:FF:000244">
    <property type="entry name" value="quinone oxidoreductase"/>
    <property type="match status" value="1"/>
</dbReference>
<dbReference type="Gene3D" id="3.40.50.720">
    <property type="entry name" value="NAD(P)-binding Rossmann-like Domain"/>
    <property type="match status" value="1"/>
</dbReference>
<dbReference type="SMART" id="SM00829">
    <property type="entry name" value="PKS_ER"/>
    <property type="match status" value="1"/>
</dbReference>
<dbReference type="AlphaFoldDB" id="A0A5Q2FFP8"/>
<dbReference type="GO" id="GO:0003960">
    <property type="term" value="F:quinone reductase (NADPH) activity"/>
    <property type="evidence" value="ECO:0007669"/>
    <property type="project" value="TreeGrafter"/>
</dbReference>
<keyword evidence="5" id="KW-0694">RNA-binding</keyword>
<evidence type="ECO:0000313" key="9">
    <source>
        <dbReference type="Proteomes" id="UP000386847"/>
    </source>
</evidence>
<evidence type="ECO:0000256" key="3">
    <source>
        <dbReference type="ARBA" id="ARBA00022490"/>
    </source>
</evidence>
<comment type="subunit">
    <text evidence="2">Homotetramer.</text>
</comment>
<dbReference type="Gene3D" id="3.90.180.10">
    <property type="entry name" value="Medium-chain alcohol dehydrogenases, catalytic domain"/>
    <property type="match status" value="1"/>
</dbReference>
<dbReference type="EMBL" id="CP045725">
    <property type="protein sequence ID" value="QGF24617.1"/>
    <property type="molecule type" value="Genomic_DNA"/>
</dbReference>
<dbReference type="KEGG" id="rain:Rai3103_14355"/>
<accession>A0A5Q2FFP8</accession>
<evidence type="ECO:0000256" key="2">
    <source>
        <dbReference type="ARBA" id="ARBA00011881"/>
    </source>
</evidence>
<keyword evidence="9" id="KW-1185">Reference proteome</keyword>
<protein>
    <submittedName>
        <fullName evidence="8">Zinc-binding dehydrogenase</fullName>
    </submittedName>
</protein>
<dbReference type="InterPro" id="IPR036291">
    <property type="entry name" value="NAD(P)-bd_dom_sf"/>
</dbReference>
<dbReference type="GO" id="GO:0070402">
    <property type="term" value="F:NADPH binding"/>
    <property type="evidence" value="ECO:0007669"/>
    <property type="project" value="TreeGrafter"/>
</dbReference>
<evidence type="ECO:0000259" key="7">
    <source>
        <dbReference type="SMART" id="SM00829"/>
    </source>
</evidence>
<dbReference type="InterPro" id="IPR013154">
    <property type="entry name" value="ADH-like_N"/>
</dbReference>
<dbReference type="PROSITE" id="PS01162">
    <property type="entry name" value="QOR_ZETA_CRYSTAL"/>
    <property type="match status" value="1"/>
</dbReference>
<proteinExistence type="predicted"/>
<dbReference type="InterPro" id="IPR051603">
    <property type="entry name" value="Zinc-ADH_QOR/CCCR"/>
</dbReference>
<keyword evidence="4" id="KW-0521">NADP</keyword>
<evidence type="ECO:0000256" key="5">
    <source>
        <dbReference type="ARBA" id="ARBA00022884"/>
    </source>
</evidence>
<feature type="domain" description="Enoyl reductase (ER)" evidence="7">
    <location>
        <begin position="12"/>
        <end position="323"/>
    </location>
</feature>
<dbReference type="Proteomes" id="UP000386847">
    <property type="component" value="Chromosome"/>
</dbReference>
<dbReference type="PANTHER" id="PTHR44154">
    <property type="entry name" value="QUINONE OXIDOREDUCTASE"/>
    <property type="match status" value="1"/>
</dbReference>
<dbReference type="GO" id="GO:0003730">
    <property type="term" value="F:mRNA 3'-UTR binding"/>
    <property type="evidence" value="ECO:0007669"/>
    <property type="project" value="TreeGrafter"/>
</dbReference>
<dbReference type="SUPFAM" id="SSF51735">
    <property type="entry name" value="NAD(P)-binding Rossmann-fold domains"/>
    <property type="match status" value="1"/>
</dbReference>
<dbReference type="GO" id="GO:0005829">
    <property type="term" value="C:cytosol"/>
    <property type="evidence" value="ECO:0007669"/>
    <property type="project" value="TreeGrafter"/>
</dbReference>
<comment type="subcellular location">
    <subcellularLocation>
        <location evidence="1">Cytoplasm</location>
    </subcellularLocation>
</comment>
<evidence type="ECO:0000256" key="1">
    <source>
        <dbReference type="ARBA" id="ARBA00004496"/>
    </source>
</evidence>
<dbReference type="GO" id="GO:0008270">
    <property type="term" value="F:zinc ion binding"/>
    <property type="evidence" value="ECO:0007669"/>
    <property type="project" value="InterPro"/>
</dbReference>
<keyword evidence="3" id="KW-0963">Cytoplasm</keyword>
<evidence type="ECO:0000256" key="4">
    <source>
        <dbReference type="ARBA" id="ARBA00022857"/>
    </source>
</evidence>
<dbReference type="Pfam" id="PF08240">
    <property type="entry name" value="ADH_N"/>
    <property type="match status" value="1"/>
</dbReference>
<dbReference type="CDD" id="cd08253">
    <property type="entry name" value="zeta_crystallin"/>
    <property type="match status" value="1"/>
</dbReference>
<dbReference type="InterPro" id="IPR002364">
    <property type="entry name" value="Quin_OxRdtase/zeta-crystal_CS"/>
</dbReference>
<name>A0A5Q2FFP8_9ACTN</name>
<evidence type="ECO:0000256" key="6">
    <source>
        <dbReference type="ARBA" id="ARBA00022990"/>
    </source>
</evidence>
<dbReference type="InterPro" id="IPR013149">
    <property type="entry name" value="ADH-like_C"/>
</dbReference>
<dbReference type="InterPro" id="IPR020843">
    <property type="entry name" value="ER"/>
</dbReference>
<organism evidence="8 9">
    <name type="scientific">Raineyella fluvialis</name>
    <dbReference type="NCBI Taxonomy" id="2662261"/>
    <lineage>
        <taxon>Bacteria</taxon>
        <taxon>Bacillati</taxon>
        <taxon>Actinomycetota</taxon>
        <taxon>Actinomycetes</taxon>
        <taxon>Propionibacteriales</taxon>
        <taxon>Propionibacteriaceae</taxon>
        <taxon>Raineyella</taxon>
    </lineage>
</organism>
<dbReference type="SUPFAM" id="SSF50129">
    <property type="entry name" value="GroES-like"/>
    <property type="match status" value="1"/>
</dbReference>
<dbReference type="Pfam" id="PF00107">
    <property type="entry name" value="ADH_zinc_N"/>
    <property type="match status" value="1"/>
</dbReference>
<gene>
    <name evidence="8" type="ORF">Rai3103_14355</name>
</gene>
<dbReference type="InterPro" id="IPR011032">
    <property type="entry name" value="GroES-like_sf"/>
</dbReference>
<evidence type="ECO:0000313" key="8">
    <source>
        <dbReference type="EMBL" id="QGF24617.1"/>
    </source>
</evidence>